<protein>
    <submittedName>
        <fullName evidence="6">CbiQ family ECF transporter T component</fullName>
    </submittedName>
</protein>
<dbReference type="GO" id="GO:0043190">
    <property type="term" value="C:ATP-binding cassette (ABC) transporter complex"/>
    <property type="evidence" value="ECO:0007669"/>
    <property type="project" value="TreeGrafter"/>
</dbReference>
<dbReference type="GO" id="GO:0006824">
    <property type="term" value="P:cobalt ion transport"/>
    <property type="evidence" value="ECO:0007669"/>
    <property type="project" value="TreeGrafter"/>
</dbReference>
<sequence length="227" mass="26735">MLIDKISYRSLLKEINPSIKIFFMVITLIFLIVTDKKEVFLFNFILFNAIMIVFVKVKIKELLYLYIVPAFFIFTTALSLLWIKKDVITFLFRSFSSICVVYALICSTPISDFDYVFEKLKFPKIFRELFLLIYKFIFVLFDVKDKLLNAQNSRLGYVNYKSSLKSFSMLVAAIFRKTAYYNENSVKAVNSRLGKNFIFVHKKYKKVGKEIFFVIFVCLINLVMVVV</sequence>
<keyword evidence="4 5" id="KW-0472">Membrane</keyword>
<feature type="transmembrane region" description="Helical" evidence="5">
    <location>
        <begin position="15"/>
        <end position="33"/>
    </location>
</feature>
<keyword evidence="3 5" id="KW-1133">Transmembrane helix</keyword>
<dbReference type="InterPro" id="IPR052770">
    <property type="entry name" value="Cobalt_transport_CbiQ"/>
</dbReference>
<dbReference type="KEGG" id="lrug:AB8B22_01735"/>
<feature type="transmembrane region" description="Helical" evidence="5">
    <location>
        <begin position="63"/>
        <end position="83"/>
    </location>
</feature>
<evidence type="ECO:0000256" key="4">
    <source>
        <dbReference type="ARBA" id="ARBA00023136"/>
    </source>
</evidence>
<dbReference type="EMBL" id="CP165644">
    <property type="protein sequence ID" value="XDU67157.1"/>
    <property type="molecule type" value="Genomic_DNA"/>
</dbReference>
<dbReference type="Pfam" id="PF02361">
    <property type="entry name" value="CbiQ"/>
    <property type="match status" value="1"/>
</dbReference>
<comment type="subcellular location">
    <subcellularLocation>
        <location evidence="1">Membrane</location>
        <topology evidence="1">Multi-pass membrane protein</topology>
    </subcellularLocation>
</comment>
<proteinExistence type="predicted"/>
<evidence type="ECO:0000256" key="1">
    <source>
        <dbReference type="ARBA" id="ARBA00004141"/>
    </source>
</evidence>
<evidence type="ECO:0000313" key="6">
    <source>
        <dbReference type="EMBL" id="XDU67157.1"/>
    </source>
</evidence>
<dbReference type="InterPro" id="IPR003339">
    <property type="entry name" value="ABC/ECF_trnsptr_transmembrane"/>
</dbReference>
<name>A0AB39VIQ9_9FUSO</name>
<organism evidence="6">
    <name type="scientific">Leptotrichia rugosa</name>
    <dbReference type="NCBI Taxonomy" id="3239302"/>
    <lineage>
        <taxon>Bacteria</taxon>
        <taxon>Fusobacteriati</taxon>
        <taxon>Fusobacteriota</taxon>
        <taxon>Fusobacteriia</taxon>
        <taxon>Fusobacteriales</taxon>
        <taxon>Leptotrichiaceae</taxon>
        <taxon>Leptotrichia</taxon>
    </lineage>
</organism>
<dbReference type="CDD" id="cd16914">
    <property type="entry name" value="EcfT"/>
    <property type="match status" value="1"/>
</dbReference>
<feature type="transmembrane region" description="Helical" evidence="5">
    <location>
        <begin position="207"/>
        <end position="226"/>
    </location>
</feature>
<feature type="transmembrane region" description="Helical" evidence="5">
    <location>
        <begin position="125"/>
        <end position="143"/>
    </location>
</feature>
<evidence type="ECO:0000256" key="3">
    <source>
        <dbReference type="ARBA" id="ARBA00022989"/>
    </source>
</evidence>
<evidence type="ECO:0000256" key="2">
    <source>
        <dbReference type="ARBA" id="ARBA00022692"/>
    </source>
</evidence>
<reference evidence="6" key="1">
    <citation type="submission" date="2024-07" db="EMBL/GenBank/DDBJ databases">
        <authorList>
            <person name="Li X.-J."/>
            <person name="Wang X."/>
        </authorList>
    </citation>
    <scope>NUCLEOTIDE SEQUENCE</scope>
    <source>
        <strain evidence="6">HSP-334</strain>
    </source>
</reference>
<dbReference type="AlphaFoldDB" id="A0AB39VIQ9"/>
<gene>
    <name evidence="6" type="ORF">AB8B22_01735</name>
</gene>
<dbReference type="RefSeq" id="WP_369711396.1">
    <property type="nucleotide sequence ID" value="NZ_CP165644.1"/>
</dbReference>
<feature type="transmembrane region" description="Helical" evidence="5">
    <location>
        <begin position="90"/>
        <end position="110"/>
    </location>
</feature>
<feature type="transmembrane region" description="Helical" evidence="5">
    <location>
        <begin position="40"/>
        <end position="57"/>
    </location>
</feature>
<evidence type="ECO:0000256" key="5">
    <source>
        <dbReference type="SAM" id="Phobius"/>
    </source>
</evidence>
<dbReference type="PANTHER" id="PTHR43723:SF1">
    <property type="entry name" value="COBALT TRANSPORT PROTEIN CBIQ"/>
    <property type="match status" value="1"/>
</dbReference>
<dbReference type="PANTHER" id="PTHR43723">
    <property type="entry name" value="COBALT TRANSPORT PROTEIN CBIQ"/>
    <property type="match status" value="1"/>
</dbReference>
<accession>A0AB39VIQ9</accession>
<keyword evidence="2 5" id="KW-0812">Transmembrane</keyword>